<keyword evidence="4" id="KW-0175">Coiled coil</keyword>
<dbReference type="GO" id="GO:0001227">
    <property type="term" value="F:DNA-binding transcription repressor activity, RNA polymerase II-specific"/>
    <property type="evidence" value="ECO:0007669"/>
    <property type="project" value="TreeGrafter"/>
</dbReference>
<evidence type="ECO:0000256" key="2">
    <source>
        <dbReference type="ARBA" id="ARBA00023242"/>
    </source>
</evidence>
<dbReference type="GO" id="GO:0008270">
    <property type="term" value="F:zinc ion binding"/>
    <property type="evidence" value="ECO:0007669"/>
    <property type="project" value="UniProtKB-KW"/>
</dbReference>
<dbReference type="PANTHER" id="PTHR46297">
    <property type="entry name" value="ZINC FINGER CCCH-TYPE WITH G PATCH DOMAIN-CONTAINING PROTEIN"/>
    <property type="match status" value="1"/>
</dbReference>
<evidence type="ECO:0000256" key="3">
    <source>
        <dbReference type="PROSITE-ProRule" id="PRU00723"/>
    </source>
</evidence>
<dbReference type="Gene3D" id="2.30.30.1190">
    <property type="match status" value="1"/>
</dbReference>
<evidence type="ECO:0000313" key="7">
    <source>
        <dbReference type="Proteomes" id="UP000269396"/>
    </source>
</evidence>
<keyword evidence="3" id="KW-0863">Zinc-finger</keyword>
<dbReference type="Proteomes" id="UP000269396">
    <property type="component" value="Unassembled WGS sequence"/>
</dbReference>
<dbReference type="GO" id="GO:0005634">
    <property type="term" value="C:nucleus"/>
    <property type="evidence" value="ECO:0007669"/>
    <property type="project" value="UniProtKB-SubCell"/>
</dbReference>
<dbReference type="PANTHER" id="PTHR46297:SF1">
    <property type="entry name" value="ZINC FINGER CCCH-TYPE WITH G PATCH DOMAIN-CONTAINING PROTEIN"/>
    <property type="match status" value="1"/>
</dbReference>
<evidence type="ECO:0000259" key="5">
    <source>
        <dbReference type="PROSITE" id="PS50103"/>
    </source>
</evidence>
<organism evidence="6 7">
    <name type="scientific">Schistosoma mattheei</name>
    <dbReference type="NCBI Taxonomy" id="31246"/>
    <lineage>
        <taxon>Eukaryota</taxon>
        <taxon>Metazoa</taxon>
        <taxon>Spiralia</taxon>
        <taxon>Lophotrochozoa</taxon>
        <taxon>Platyhelminthes</taxon>
        <taxon>Trematoda</taxon>
        <taxon>Digenea</taxon>
        <taxon>Strigeidida</taxon>
        <taxon>Schistosomatoidea</taxon>
        <taxon>Schistosomatidae</taxon>
        <taxon>Schistosoma</taxon>
    </lineage>
</organism>
<keyword evidence="3" id="KW-0479">Metal-binding</keyword>
<dbReference type="EMBL" id="UZAL01034812">
    <property type="protein sequence ID" value="VDP66296.1"/>
    <property type="molecule type" value="Genomic_DNA"/>
</dbReference>
<evidence type="ECO:0000313" key="6">
    <source>
        <dbReference type="EMBL" id="VDP66296.1"/>
    </source>
</evidence>
<accession>A0A3P8JID4</accession>
<dbReference type="AlphaFoldDB" id="A0A3P8JID4"/>
<dbReference type="PROSITE" id="PS50103">
    <property type="entry name" value="ZF_C3H1"/>
    <property type="match status" value="1"/>
</dbReference>
<keyword evidence="3" id="KW-0862">Zinc</keyword>
<keyword evidence="2" id="KW-0539">Nucleus</keyword>
<gene>
    <name evidence="6" type="ORF">SMTD_LOCUS14592</name>
</gene>
<proteinExistence type="predicted"/>
<protein>
    <recommendedName>
        <fullName evidence="5">C3H1-type domain-containing protein</fullName>
    </recommendedName>
</protein>
<evidence type="ECO:0000256" key="1">
    <source>
        <dbReference type="ARBA" id="ARBA00004123"/>
    </source>
</evidence>
<feature type="domain" description="C3H1-type" evidence="5">
    <location>
        <begin position="144"/>
        <end position="172"/>
    </location>
</feature>
<reference evidence="6 7" key="1">
    <citation type="submission" date="2018-11" db="EMBL/GenBank/DDBJ databases">
        <authorList>
            <consortium name="Pathogen Informatics"/>
        </authorList>
    </citation>
    <scope>NUCLEOTIDE SEQUENCE [LARGE SCALE GENOMIC DNA]</scope>
    <source>
        <strain>Denwood</strain>
        <strain evidence="7">Zambia</strain>
    </source>
</reference>
<dbReference type="GO" id="GO:0000978">
    <property type="term" value="F:RNA polymerase II cis-regulatory region sequence-specific DNA binding"/>
    <property type="evidence" value="ECO:0007669"/>
    <property type="project" value="TreeGrafter"/>
</dbReference>
<feature type="coiled-coil region" evidence="4">
    <location>
        <begin position="34"/>
        <end position="61"/>
    </location>
</feature>
<dbReference type="InterPro" id="IPR000571">
    <property type="entry name" value="Znf_CCCH"/>
</dbReference>
<dbReference type="Pfam" id="PF00642">
    <property type="entry name" value="zf-CCCH"/>
    <property type="match status" value="1"/>
</dbReference>
<keyword evidence="7" id="KW-1185">Reference proteome</keyword>
<evidence type="ECO:0000256" key="4">
    <source>
        <dbReference type="SAM" id="Coils"/>
    </source>
</evidence>
<name>A0A3P8JID4_9TREM</name>
<feature type="zinc finger region" description="C3H1-type" evidence="3">
    <location>
        <begin position="144"/>
        <end position="172"/>
    </location>
</feature>
<comment type="subcellular location">
    <subcellularLocation>
        <location evidence="1">Nucleus</location>
    </subcellularLocation>
</comment>
<sequence>MQSVTGISQEIENLKLTLNQINTCLVEENDQLKCSDLLNLKKDLEELIELKENELLNCRKAQLLAEIGSILTDNQEKDDELQGTSLQTDSSTINEESLVGQRCSVPGWTSSGKFIRQNALILSVVDHDGDSPDRVRVLLAHPTRLSEIPCERFFETGTCHRGIRCTRSHGKIFNIEVSK</sequence>